<feature type="compositionally biased region" description="Polar residues" evidence="1">
    <location>
        <begin position="81"/>
        <end position="93"/>
    </location>
</feature>
<feature type="compositionally biased region" description="Acidic residues" evidence="1">
    <location>
        <begin position="302"/>
        <end position="318"/>
    </location>
</feature>
<reference evidence="2 3" key="1">
    <citation type="submission" date="2024-02" db="EMBL/GenBank/DDBJ databases">
        <title>A draft genome for the cacao thread blight pathogen Marasmius crinis-equi.</title>
        <authorList>
            <person name="Cohen S.P."/>
            <person name="Baruah I.K."/>
            <person name="Amoako-Attah I."/>
            <person name="Bukari Y."/>
            <person name="Meinhardt L.W."/>
            <person name="Bailey B.A."/>
        </authorList>
    </citation>
    <scope>NUCLEOTIDE SEQUENCE [LARGE SCALE GENOMIC DNA]</scope>
    <source>
        <strain evidence="2 3">GH-76</strain>
    </source>
</reference>
<name>A0ABR3F0R1_9AGAR</name>
<feature type="region of interest" description="Disordered" evidence="1">
    <location>
        <begin position="404"/>
        <end position="430"/>
    </location>
</feature>
<dbReference type="InterPro" id="IPR040521">
    <property type="entry name" value="KDZ"/>
</dbReference>
<gene>
    <name evidence="2" type="ORF">V5O48_013194</name>
</gene>
<organism evidence="2 3">
    <name type="scientific">Marasmius crinis-equi</name>
    <dbReference type="NCBI Taxonomy" id="585013"/>
    <lineage>
        <taxon>Eukaryota</taxon>
        <taxon>Fungi</taxon>
        <taxon>Dikarya</taxon>
        <taxon>Basidiomycota</taxon>
        <taxon>Agaricomycotina</taxon>
        <taxon>Agaricomycetes</taxon>
        <taxon>Agaricomycetidae</taxon>
        <taxon>Agaricales</taxon>
        <taxon>Marasmiineae</taxon>
        <taxon>Marasmiaceae</taxon>
        <taxon>Marasmius</taxon>
    </lineage>
</organism>
<evidence type="ECO:0000256" key="1">
    <source>
        <dbReference type="SAM" id="MobiDB-lite"/>
    </source>
</evidence>
<feature type="region of interest" description="Disordered" evidence="1">
    <location>
        <begin position="1"/>
        <end position="25"/>
    </location>
</feature>
<evidence type="ECO:0008006" key="4">
    <source>
        <dbReference type="Google" id="ProtNLM"/>
    </source>
</evidence>
<comment type="caution">
    <text evidence="2">The sequence shown here is derived from an EMBL/GenBank/DDBJ whole genome shotgun (WGS) entry which is preliminary data.</text>
</comment>
<dbReference type="EMBL" id="JBAHYK010001260">
    <property type="protein sequence ID" value="KAL0568779.1"/>
    <property type="molecule type" value="Genomic_DNA"/>
</dbReference>
<feature type="compositionally biased region" description="Basic and acidic residues" evidence="1">
    <location>
        <begin position="326"/>
        <end position="337"/>
    </location>
</feature>
<evidence type="ECO:0000313" key="3">
    <source>
        <dbReference type="Proteomes" id="UP001465976"/>
    </source>
</evidence>
<accession>A0ABR3F0R1</accession>
<feature type="region of interest" description="Disordered" evidence="1">
    <location>
        <begin position="61"/>
        <end position="120"/>
    </location>
</feature>
<proteinExistence type="predicted"/>
<dbReference type="Proteomes" id="UP001465976">
    <property type="component" value="Unassembled WGS sequence"/>
</dbReference>
<feature type="non-terminal residue" evidence="2">
    <location>
        <position position="1013"/>
    </location>
</feature>
<protein>
    <recommendedName>
        <fullName evidence="4">CxC1-like cysteine cluster associated with KDZ transposases domain-containing protein</fullName>
    </recommendedName>
</protein>
<feature type="region of interest" description="Disordered" evidence="1">
    <location>
        <begin position="379"/>
        <end position="398"/>
    </location>
</feature>
<sequence>MSRIRIPRKARNDLPELPEAVPVPQSATYALRPQKRPHHLAKGNVLHPILHVADGRSYTQDPTAAILPGQKGLRDPPLRLSGSSKVHNTNRNPAQPEEDHQPLPEWPLSNPFEDESPPSLHGRRRMAQAQRWEGEIIPELIPIYMKLLRETANLRLKPSWTQTPCTCLGGGGRSRTLEVTIVRFNVLEKTYIEACPCNSAAKQLLQRGVFPCAPLHPTLAVDIHVLEHVGRLFLRVAPNHTAWCDTVTDFLHSMGYNMSGKDPLRRRFTNCFNWFLRLKEITKSRVDDFIEEVRESAKSEAEEGGGAEEAMSENDDSGAENTGGTSKKERLEAGKRSRPSEYLRSRCPLCFGGDYSGGLDGLDFNAIVCIDACFTQKHNKGARDPPKQHPETSFLSEQELKEMEEYVESIRPSKPKNSTDNESPPTEDYREDFMKVPNSALADCKDSFTAADDRRQKSSTQFFDCTGIMGLLCRHDRVLWLANMTSAGEKQFYVFALIQKLFQHLPEDFHVGLLYDIGCQLDHSCHSYGFLGDVLDRLGFAISVFHAFGHCWPCQLIYHPRKRTGFGLSDGEGCERFWHSISRLIPYLRYHQRVYTLDIQVRHSEEESLTTLAQWLVRKRSNAYSREWQANEELRKCGVNEEVLKEQWAEQVKSQTKPLPKQSTKQGKNAVEEVLRLRSSVDILTTRVRELEDVTVDLGEPQYKVASAQVELPGAKSKLREAQRSLKSKESALGVEGKRRIEHLAQSPFIQHRMNALALKTRLREKLRARKFERDRLERSFRKQLNEQKIHSQIGASVKKRDPGIQELARKYNALCVQMEKLVRTKKAPQGAVAPKPIAMDELWTLDVDDTIWQDVGLTDVDDGKALPQWLADEAVRTGIRAMLERDRCREEIERLQHERDALQEWFAEEWHVVLYAIDIASSEDVIHQLELRKRRLLELCATWYVAFGSDVCPSLHVRPWGPDELAIRSIGLDMRREHVSEVEMSVVDADESDEGSVSEEEDYQLIEHLETL</sequence>
<feature type="region of interest" description="Disordered" evidence="1">
    <location>
        <begin position="296"/>
        <end position="337"/>
    </location>
</feature>
<evidence type="ECO:0000313" key="2">
    <source>
        <dbReference type="EMBL" id="KAL0568779.1"/>
    </source>
</evidence>
<dbReference type="PANTHER" id="PTHR33096:SF1">
    <property type="entry name" value="CXC1-LIKE CYSTEINE CLUSTER ASSOCIATED WITH KDZ TRANSPOSASES DOMAIN-CONTAINING PROTEIN"/>
    <property type="match status" value="1"/>
</dbReference>
<dbReference type="Pfam" id="PF18758">
    <property type="entry name" value="KDZ"/>
    <property type="match status" value="1"/>
</dbReference>
<feature type="compositionally biased region" description="Polar residues" evidence="1">
    <location>
        <begin position="415"/>
        <end position="424"/>
    </location>
</feature>
<feature type="compositionally biased region" description="Basic and acidic residues" evidence="1">
    <location>
        <begin position="381"/>
        <end position="390"/>
    </location>
</feature>
<dbReference type="PANTHER" id="PTHR33096">
    <property type="entry name" value="CXC2 DOMAIN-CONTAINING PROTEIN"/>
    <property type="match status" value="1"/>
</dbReference>
<keyword evidence="3" id="KW-1185">Reference proteome</keyword>